<dbReference type="Proteomes" id="UP001595912">
    <property type="component" value="Unassembled WGS sequence"/>
</dbReference>
<reference evidence="2" key="1">
    <citation type="journal article" date="2019" name="Int. J. Syst. Evol. Microbiol.">
        <title>The Global Catalogue of Microorganisms (GCM) 10K type strain sequencing project: providing services to taxonomists for standard genome sequencing and annotation.</title>
        <authorList>
            <consortium name="The Broad Institute Genomics Platform"/>
            <consortium name="The Broad Institute Genome Sequencing Center for Infectious Disease"/>
            <person name="Wu L."/>
            <person name="Ma J."/>
        </authorList>
    </citation>
    <scope>NUCLEOTIDE SEQUENCE [LARGE SCALE GENOMIC DNA]</scope>
    <source>
        <strain evidence="2">CGMCC 4.7152</strain>
    </source>
</reference>
<accession>A0ABV9W4V5</accession>
<protein>
    <submittedName>
        <fullName evidence="1">Uncharacterized protein</fullName>
    </submittedName>
</protein>
<gene>
    <name evidence="1" type="ORF">ACFPIJ_38425</name>
</gene>
<comment type="caution">
    <text evidence="1">The sequence shown here is derived from an EMBL/GenBank/DDBJ whole genome shotgun (WGS) entry which is preliminary data.</text>
</comment>
<keyword evidence="2" id="KW-1185">Reference proteome</keyword>
<proteinExistence type="predicted"/>
<evidence type="ECO:0000313" key="1">
    <source>
        <dbReference type="EMBL" id="MFC5003687.1"/>
    </source>
</evidence>
<name>A0ABV9W4V5_9ACTN</name>
<dbReference type="EMBL" id="JBHSIU010000054">
    <property type="protein sequence ID" value="MFC5003687.1"/>
    <property type="molecule type" value="Genomic_DNA"/>
</dbReference>
<dbReference type="RefSeq" id="WP_380122886.1">
    <property type="nucleotide sequence ID" value="NZ_JBHSIU010000054.1"/>
</dbReference>
<evidence type="ECO:0000313" key="2">
    <source>
        <dbReference type="Proteomes" id="UP001595912"/>
    </source>
</evidence>
<sequence length="54" mass="5470">METDLGVPAMTEDDWNISEGTVMRVAAAWSIDPTTLQQVGSTAPAGVAGHVAGG</sequence>
<organism evidence="1 2">
    <name type="scientific">Dactylosporangium cerinum</name>
    <dbReference type="NCBI Taxonomy" id="1434730"/>
    <lineage>
        <taxon>Bacteria</taxon>
        <taxon>Bacillati</taxon>
        <taxon>Actinomycetota</taxon>
        <taxon>Actinomycetes</taxon>
        <taxon>Micromonosporales</taxon>
        <taxon>Micromonosporaceae</taxon>
        <taxon>Dactylosporangium</taxon>
    </lineage>
</organism>